<dbReference type="SUPFAM" id="SSF53067">
    <property type="entry name" value="Actin-like ATPase domain"/>
    <property type="match status" value="1"/>
</dbReference>
<protein>
    <submittedName>
        <fullName evidence="5">Hydantoinase</fullName>
    </submittedName>
</protein>
<feature type="domain" description="Hydantoinase A/oxoprolinase" evidence="2">
    <location>
        <begin position="207"/>
        <end position="492"/>
    </location>
</feature>
<dbReference type="InterPro" id="IPR049517">
    <property type="entry name" value="ACX-like_C"/>
</dbReference>
<dbReference type="InterPro" id="IPR002821">
    <property type="entry name" value="Hydantoinase_A"/>
</dbReference>
<dbReference type="InterPro" id="IPR043129">
    <property type="entry name" value="ATPase_NBD"/>
</dbReference>
<comment type="caution">
    <text evidence="5">The sequence shown here is derived from an EMBL/GenBank/DDBJ whole genome shotgun (WGS) entry which is preliminary data.</text>
</comment>
<feature type="region of interest" description="Disordered" evidence="1">
    <location>
        <begin position="557"/>
        <end position="583"/>
    </location>
</feature>
<evidence type="ECO:0000313" key="5">
    <source>
        <dbReference type="EMBL" id="OHV30654.1"/>
    </source>
</evidence>
<dbReference type="EMBL" id="MBLM01000152">
    <property type="protein sequence ID" value="OHV30654.1"/>
    <property type="molecule type" value="Genomic_DNA"/>
</dbReference>
<evidence type="ECO:0000259" key="4">
    <source>
        <dbReference type="Pfam" id="PF19278"/>
    </source>
</evidence>
<evidence type="ECO:0000313" key="6">
    <source>
        <dbReference type="Proteomes" id="UP000179627"/>
    </source>
</evidence>
<evidence type="ECO:0000259" key="3">
    <source>
        <dbReference type="Pfam" id="PF05378"/>
    </source>
</evidence>
<feature type="domain" description="Acetophenone carboxylase-like C-terminal" evidence="4">
    <location>
        <begin position="593"/>
        <end position="696"/>
    </location>
</feature>
<dbReference type="InterPro" id="IPR045079">
    <property type="entry name" value="Oxoprolinase-like"/>
</dbReference>
<reference evidence="6" key="1">
    <citation type="submission" date="2016-07" db="EMBL/GenBank/DDBJ databases">
        <title>Sequence Frankia sp. strain CcI1.17.</title>
        <authorList>
            <person name="Ghodhbane-Gtari F."/>
            <person name="Swanson E."/>
            <person name="Gueddou A."/>
            <person name="Morris K."/>
            <person name="Hezbri K."/>
            <person name="Ktari A."/>
            <person name="Nouioui I."/>
            <person name="Abebe-Akele F."/>
            <person name="Simpson S."/>
            <person name="Thomas K."/>
            <person name="Gtari M."/>
            <person name="Tisa L.S."/>
            <person name="Hurst S."/>
        </authorList>
    </citation>
    <scope>NUCLEOTIDE SEQUENCE [LARGE SCALE GENOMIC DNA]</scope>
    <source>
        <strain evidence="6">Cc1.17</strain>
    </source>
</reference>
<accession>A0A1S1QEF8</accession>
<dbReference type="Pfam" id="PF19278">
    <property type="entry name" value="Hydant_A_C"/>
    <property type="match status" value="1"/>
</dbReference>
<dbReference type="PANTHER" id="PTHR11365:SF23">
    <property type="entry name" value="HYPOTHETICAL 5-OXOPROLINASE (EUROFUNG)-RELATED"/>
    <property type="match status" value="1"/>
</dbReference>
<name>A0A1S1QEF8_9ACTN</name>
<evidence type="ECO:0000259" key="2">
    <source>
        <dbReference type="Pfam" id="PF01968"/>
    </source>
</evidence>
<dbReference type="AlphaFoldDB" id="A0A1S1QEF8"/>
<feature type="domain" description="Hydantoinase/oxoprolinase N-terminal" evidence="3">
    <location>
        <begin position="13"/>
        <end position="185"/>
    </location>
</feature>
<organism evidence="5 6">
    <name type="scientific">Parafrankia colletiae</name>
    <dbReference type="NCBI Taxonomy" id="573497"/>
    <lineage>
        <taxon>Bacteria</taxon>
        <taxon>Bacillati</taxon>
        <taxon>Actinomycetota</taxon>
        <taxon>Actinomycetes</taxon>
        <taxon>Frankiales</taxon>
        <taxon>Frankiaceae</taxon>
        <taxon>Parafrankia</taxon>
    </lineage>
</organism>
<keyword evidence="6" id="KW-1185">Reference proteome</keyword>
<dbReference type="RefSeq" id="WP_071089388.1">
    <property type="nucleotide sequence ID" value="NZ_MBLM01000152.1"/>
</dbReference>
<dbReference type="InterPro" id="IPR008040">
    <property type="entry name" value="Hydant_A_N"/>
</dbReference>
<gene>
    <name evidence="5" type="ORF">CC117_06975</name>
</gene>
<dbReference type="Proteomes" id="UP000179627">
    <property type="component" value="Unassembled WGS sequence"/>
</dbReference>
<dbReference type="GO" id="GO:0017168">
    <property type="term" value="F:5-oxoprolinase (ATP-hydrolyzing) activity"/>
    <property type="evidence" value="ECO:0007669"/>
    <property type="project" value="TreeGrafter"/>
</dbReference>
<dbReference type="Pfam" id="PF01968">
    <property type="entry name" value="Hydantoinase_A"/>
    <property type="match status" value="1"/>
</dbReference>
<dbReference type="PANTHER" id="PTHR11365">
    <property type="entry name" value="5-OXOPROLINASE RELATED"/>
    <property type="match status" value="1"/>
</dbReference>
<dbReference type="GO" id="GO:0005829">
    <property type="term" value="C:cytosol"/>
    <property type="evidence" value="ECO:0007669"/>
    <property type="project" value="TreeGrafter"/>
</dbReference>
<dbReference type="Pfam" id="PF05378">
    <property type="entry name" value="Hydant_A_N"/>
    <property type="match status" value="1"/>
</dbReference>
<sequence>MPDHEESSPGRVRLGVDVGGTFTDLVAVDRDGTLRFAKVPSVPADPSSGVLAAVAAAALAGPQVGAFAHGTTVATNALLERAGARTALVTTRGFRDVIEIGRQNRPSLYDLTRDRPPSLVPRELRFTVAERCGPHGVIEPLRAAEVGRVVEEVAAVPGLEAVAVCLLFSFAHPGHERILADALRRRLPAVTVVASSEILPVFREYERFTTAAADAYLTPRLSSYLRQLERRCAGHGLTVPAIMQSSGGVAELSEAAGHAARCVLSGPAGGVVGAAYVAGLSGVRDLLTFDMGGTSTDVAPVLGGQALTTSESVLAGVPVMLPAVDVHSVSAGGGSIAWVDGGGALRVGPRSAGADPGPACYGRGGTRPTVTDADLYLGYLADGAGLGGEVILSRAAAEAALRDLGEPLGLTPEQTAAGVVAVADAEMTRALRVVSVERGIDPRELVLVAFGGAGGTHACALADELGITRVLVPLAAGVLSALGLAIGDVRRDHARPLLGRLGSVDLAGAFAGLVAGTELPRSGPEAAPGPAGQVTLQRRVDCRYVGQSHELTIDVDEVAAGAEPTPEVESTSADGTGAGAGAGGGRVAEAVRAAFEAEHLRRYGHIAAEREIETVAVRLVVTVRGPRPAPVAPPADPSARRGHRRAWTEGEWHRIDVIPRAALGAGEVVAGPAVVEFAESTCLVRRGWTGMVDEVGTLVLTHGGTA</sequence>
<evidence type="ECO:0000256" key="1">
    <source>
        <dbReference type="SAM" id="MobiDB-lite"/>
    </source>
</evidence>
<dbReference type="OrthoDB" id="9768323at2"/>
<dbReference type="GO" id="GO:0006749">
    <property type="term" value="P:glutathione metabolic process"/>
    <property type="evidence" value="ECO:0007669"/>
    <property type="project" value="TreeGrafter"/>
</dbReference>
<proteinExistence type="predicted"/>